<keyword evidence="3" id="KW-1185">Reference proteome</keyword>
<proteinExistence type="predicted"/>
<dbReference type="VEuPathDB" id="FungiDB:yc1106_08047"/>
<feature type="region of interest" description="Disordered" evidence="1">
    <location>
        <begin position="194"/>
        <end position="217"/>
    </location>
</feature>
<evidence type="ECO:0000256" key="1">
    <source>
        <dbReference type="SAM" id="MobiDB-lite"/>
    </source>
</evidence>
<accession>A0A9Q8ZHE4</accession>
<dbReference type="OrthoDB" id="3783344at2759"/>
<organism evidence="2 3">
    <name type="scientific">Curvularia clavata</name>
    <dbReference type="NCBI Taxonomy" id="95742"/>
    <lineage>
        <taxon>Eukaryota</taxon>
        <taxon>Fungi</taxon>
        <taxon>Dikarya</taxon>
        <taxon>Ascomycota</taxon>
        <taxon>Pezizomycotina</taxon>
        <taxon>Dothideomycetes</taxon>
        <taxon>Pleosporomycetidae</taxon>
        <taxon>Pleosporales</taxon>
        <taxon>Pleosporineae</taxon>
        <taxon>Pleosporaceae</taxon>
        <taxon>Curvularia</taxon>
    </lineage>
</organism>
<feature type="compositionally biased region" description="Basic and acidic residues" evidence="1">
    <location>
        <begin position="200"/>
        <end position="217"/>
    </location>
</feature>
<name>A0A9Q8ZHE4_CURCL</name>
<gene>
    <name evidence="2" type="ORF">yc1106_08047</name>
</gene>
<evidence type="ECO:0000313" key="3">
    <source>
        <dbReference type="Proteomes" id="UP001056012"/>
    </source>
</evidence>
<sequence length="217" mass="24587">MDQATTQRICNELINAIKNKDIEEFERLARVNPDWPPKEHWLGYPHDVASSSGLPMFKAYLKHFPQTKDWDCGERGDVVGLSAMAGDIPVLKYCLEELGHKANEGRIMFRPVLYFLDSMNDTTEPGKKAEVMEILRLHGATMEGEPGSIVYQRSHKKRNGKLCWHKNDPVECPDYVHDEKLGMIEQAKRLFGWSSSGLSGDREKTPGSESQEKLAPS</sequence>
<dbReference type="EMBL" id="CP089279">
    <property type="protein sequence ID" value="USP80773.1"/>
    <property type="molecule type" value="Genomic_DNA"/>
</dbReference>
<reference evidence="2" key="1">
    <citation type="submission" date="2021-12" db="EMBL/GenBank/DDBJ databases">
        <title>Curvularia clavata genome.</title>
        <authorList>
            <person name="Cao Y."/>
        </authorList>
    </citation>
    <scope>NUCLEOTIDE SEQUENCE</scope>
    <source>
        <strain evidence="2">Yc1106</strain>
    </source>
</reference>
<evidence type="ECO:0000313" key="2">
    <source>
        <dbReference type="EMBL" id="USP80773.1"/>
    </source>
</evidence>
<dbReference type="AlphaFoldDB" id="A0A9Q8ZHE4"/>
<dbReference type="Proteomes" id="UP001056012">
    <property type="component" value="Chromosome 6"/>
</dbReference>
<protein>
    <submittedName>
        <fullName evidence="2">Uncharacterized protein</fullName>
    </submittedName>
</protein>